<feature type="compositionally biased region" description="Polar residues" evidence="16">
    <location>
        <begin position="1"/>
        <end position="10"/>
    </location>
</feature>
<keyword evidence="6" id="KW-0813">Transport</keyword>
<evidence type="ECO:0000256" key="3">
    <source>
        <dbReference type="ARBA" id="ARBA00009508"/>
    </source>
</evidence>
<evidence type="ECO:0000256" key="11">
    <source>
        <dbReference type="ARBA" id="ARBA00022990"/>
    </source>
</evidence>
<evidence type="ECO:0000256" key="14">
    <source>
        <dbReference type="ARBA" id="ARBA00030192"/>
    </source>
</evidence>
<feature type="region of interest" description="Disordered" evidence="16">
    <location>
        <begin position="73"/>
        <end position="96"/>
    </location>
</feature>
<dbReference type="InterPro" id="IPR033034">
    <property type="entry name" value="NDUFB9"/>
</dbReference>
<evidence type="ECO:0000256" key="2">
    <source>
        <dbReference type="ARBA" id="ARBA00004443"/>
    </source>
</evidence>
<dbReference type="InterPro" id="IPR008011">
    <property type="entry name" value="Complex1_LYR_dom"/>
</dbReference>
<keyword evidence="13" id="KW-0472">Membrane</keyword>
<organism evidence="18 19">
    <name type="scientific">Paragonimus westermani</name>
    <dbReference type="NCBI Taxonomy" id="34504"/>
    <lineage>
        <taxon>Eukaryota</taxon>
        <taxon>Metazoa</taxon>
        <taxon>Spiralia</taxon>
        <taxon>Lophotrochozoa</taxon>
        <taxon>Platyhelminthes</taxon>
        <taxon>Trematoda</taxon>
        <taxon>Digenea</taxon>
        <taxon>Plagiorchiida</taxon>
        <taxon>Troglotremata</taxon>
        <taxon>Troglotrematidae</taxon>
        <taxon>Paragonimus</taxon>
    </lineage>
</organism>
<dbReference type="GO" id="GO:0005743">
    <property type="term" value="C:mitochondrial inner membrane"/>
    <property type="evidence" value="ECO:0007669"/>
    <property type="project" value="UniProtKB-SubCell"/>
</dbReference>
<feature type="domain" description="Complex 1 LYR protein" evidence="17">
    <location>
        <begin position="148"/>
        <end position="204"/>
    </location>
</feature>
<evidence type="ECO:0000313" key="18">
    <source>
        <dbReference type="EMBL" id="KAA3676472.1"/>
    </source>
</evidence>
<dbReference type="CDD" id="cd20263">
    <property type="entry name" value="Complex1_LYR_NDUFB9_LYRM3"/>
    <property type="match status" value="1"/>
</dbReference>
<evidence type="ECO:0000256" key="5">
    <source>
        <dbReference type="ARBA" id="ARBA00018684"/>
    </source>
</evidence>
<evidence type="ECO:0000256" key="1">
    <source>
        <dbReference type="ARBA" id="ARBA00002920"/>
    </source>
</evidence>
<dbReference type="PANTHER" id="PTHR12868">
    <property type="entry name" value="NADH-UBIQUINONE OXIDOREDUCTASE B22 SUBUNIT"/>
    <property type="match status" value="1"/>
</dbReference>
<keyword evidence="18" id="KW-0830">Ubiquinone</keyword>
<dbReference type="AlphaFoldDB" id="A0A5J4NLP7"/>
<keyword evidence="19" id="KW-1185">Reference proteome</keyword>
<comment type="function">
    <text evidence="1">Accessory subunit of the mitochondrial membrane respiratory chain NADH dehydrogenase (Complex I), that is believed to be not involved in catalysis. Complex I functions in the transfer of electrons from NADH to the respiratory chain. The immediate electron acceptor for the enzyme is believed to be ubiquinone.</text>
</comment>
<comment type="subunit">
    <text evidence="4">Mammalian complex I is composed of 45 different subunits.</text>
</comment>
<dbReference type="GO" id="GO:0006120">
    <property type="term" value="P:mitochondrial electron transport, NADH to ubiquinone"/>
    <property type="evidence" value="ECO:0007669"/>
    <property type="project" value="InterPro"/>
</dbReference>
<dbReference type="PANTHER" id="PTHR12868:SF0">
    <property type="entry name" value="NADH DEHYDROGENASE [UBIQUINONE] 1 BETA SUBCOMPLEX SUBUNIT 9"/>
    <property type="match status" value="1"/>
</dbReference>
<comment type="subcellular location">
    <subcellularLocation>
        <location evidence="2">Mitochondrion inner membrane</location>
        <topology evidence="2">Peripheral membrane protein</topology>
        <orientation evidence="2">Matrix side</orientation>
    </subcellularLocation>
</comment>
<evidence type="ECO:0000259" key="17">
    <source>
        <dbReference type="Pfam" id="PF05347"/>
    </source>
</evidence>
<keyword evidence="7" id="KW-0597">Phosphoprotein</keyword>
<name>A0A5J4NLP7_9TREM</name>
<accession>A0A5J4NLP7</accession>
<keyword evidence="10" id="KW-0249">Electron transport</keyword>
<proteinExistence type="inferred from homology"/>
<dbReference type="InterPro" id="IPR045292">
    <property type="entry name" value="Complex1_LYR_NDUFB9_LYRM3"/>
</dbReference>
<evidence type="ECO:0000256" key="8">
    <source>
        <dbReference type="ARBA" id="ARBA00022660"/>
    </source>
</evidence>
<evidence type="ECO:0000256" key="15">
    <source>
        <dbReference type="ARBA" id="ARBA00032528"/>
    </source>
</evidence>
<keyword evidence="11" id="KW-0007">Acetylation</keyword>
<feature type="region of interest" description="Disordered" evidence="16">
    <location>
        <begin position="1"/>
        <end position="32"/>
    </location>
</feature>
<evidence type="ECO:0000313" key="19">
    <source>
        <dbReference type="Proteomes" id="UP000324629"/>
    </source>
</evidence>
<keyword evidence="8" id="KW-0679">Respiratory chain</keyword>
<evidence type="ECO:0000256" key="12">
    <source>
        <dbReference type="ARBA" id="ARBA00023128"/>
    </source>
</evidence>
<protein>
    <recommendedName>
        <fullName evidence="5">NADH dehydrogenase [ubiquinone] 1 beta subcomplex subunit 9</fullName>
    </recommendedName>
    <alternativeName>
        <fullName evidence="14">Complex I-B22</fullName>
    </alternativeName>
    <alternativeName>
        <fullName evidence="15">NADH-ubiquinone oxidoreductase B22 subunit</fullName>
    </alternativeName>
</protein>
<evidence type="ECO:0000256" key="16">
    <source>
        <dbReference type="SAM" id="MobiDB-lite"/>
    </source>
</evidence>
<gene>
    <name evidence="18" type="ORF">DEA37_0010766</name>
</gene>
<feature type="compositionally biased region" description="Basic and acidic residues" evidence="16">
    <location>
        <begin position="11"/>
        <end position="31"/>
    </location>
</feature>
<dbReference type="Pfam" id="PF05347">
    <property type="entry name" value="Complex1_LYR"/>
    <property type="match status" value="1"/>
</dbReference>
<evidence type="ECO:0000256" key="9">
    <source>
        <dbReference type="ARBA" id="ARBA00022792"/>
    </source>
</evidence>
<evidence type="ECO:0000256" key="6">
    <source>
        <dbReference type="ARBA" id="ARBA00022448"/>
    </source>
</evidence>
<evidence type="ECO:0000256" key="13">
    <source>
        <dbReference type="ARBA" id="ARBA00023136"/>
    </source>
</evidence>
<dbReference type="Proteomes" id="UP000324629">
    <property type="component" value="Unassembled WGS sequence"/>
</dbReference>
<keyword evidence="12" id="KW-0496">Mitochondrion</keyword>
<sequence>MHLKATTSLDSARKERGVCEEQPGKEDRIEEGGGSGLGLFLRVVLTALLRDRGRDITAFTAVLHPVFNARLSDQQKPADTEQGKQTGSGNLGPLPQTRLSIAESHWPIADAPFAHQSRSTSCHYIGGVMARPPVPPAYLRSKLVPHAQQVCRLYKAALYDAKARHENILDYRYNAVLLRARFEENRDIKDEVLAKRLLEEGWKEYNATRYPFPFRYPTAPRGVAYERSSHIYDIQLDFWHPLEKLQYPDYFARREKRKQEFVERWVARYGPQKEPVT</sequence>
<evidence type="ECO:0000256" key="7">
    <source>
        <dbReference type="ARBA" id="ARBA00022553"/>
    </source>
</evidence>
<evidence type="ECO:0000256" key="10">
    <source>
        <dbReference type="ARBA" id="ARBA00022982"/>
    </source>
</evidence>
<reference evidence="18 19" key="1">
    <citation type="journal article" date="2019" name="Gigascience">
        <title>Whole-genome sequence of the oriental lung fluke Paragonimus westermani.</title>
        <authorList>
            <person name="Oey H."/>
            <person name="Zakrzewski M."/>
            <person name="Narain K."/>
            <person name="Devi K.R."/>
            <person name="Agatsuma T."/>
            <person name="Nawaratna S."/>
            <person name="Gobert G.N."/>
            <person name="Jones M.K."/>
            <person name="Ragan M.A."/>
            <person name="McManus D.P."/>
            <person name="Krause L."/>
        </authorList>
    </citation>
    <scope>NUCLEOTIDE SEQUENCE [LARGE SCALE GENOMIC DNA]</scope>
    <source>
        <strain evidence="18 19">IND2009</strain>
    </source>
</reference>
<dbReference type="EMBL" id="QNGE01001963">
    <property type="protein sequence ID" value="KAA3676472.1"/>
    <property type="molecule type" value="Genomic_DNA"/>
</dbReference>
<keyword evidence="9" id="KW-0999">Mitochondrion inner membrane</keyword>
<comment type="similarity">
    <text evidence="3">Belongs to the complex I LYR family.</text>
</comment>
<comment type="caution">
    <text evidence="18">The sequence shown here is derived from an EMBL/GenBank/DDBJ whole genome shotgun (WGS) entry which is preliminary data.</text>
</comment>
<evidence type="ECO:0000256" key="4">
    <source>
        <dbReference type="ARBA" id="ARBA00011790"/>
    </source>
</evidence>